<gene>
    <name evidence="3" type="ORF">EG028_27665</name>
</gene>
<evidence type="ECO:0000313" key="3">
    <source>
        <dbReference type="EMBL" id="RPD37929.1"/>
    </source>
</evidence>
<dbReference type="Gene3D" id="3.40.50.80">
    <property type="entry name" value="Nucleotide-binding domain of ferredoxin-NADP reductase (FNR) module"/>
    <property type="match status" value="1"/>
</dbReference>
<name>A0A3N4MDZ6_9BACT</name>
<comment type="similarity">
    <text evidence="1">Belongs to the SIP oxidoreductase family.</text>
</comment>
<keyword evidence="4" id="KW-1185">Reference proteome</keyword>
<dbReference type="GO" id="GO:0016491">
    <property type="term" value="F:oxidoreductase activity"/>
    <property type="evidence" value="ECO:0007669"/>
    <property type="project" value="InterPro"/>
</dbReference>
<dbReference type="OrthoDB" id="9814826at2"/>
<protein>
    <submittedName>
        <fullName evidence="3">Siderophore-interacting protein</fullName>
    </submittedName>
</protein>
<dbReference type="Proteomes" id="UP000279089">
    <property type="component" value="Unassembled WGS sequence"/>
</dbReference>
<dbReference type="PANTHER" id="PTHR30157">
    <property type="entry name" value="FERRIC REDUCTASE, NADPH-DEPENDENT"/>
    <property type="match status" value="1"/>
</dbReference>
<evidence type="ECO:0000259" key="2">
    <source>
        <dbReference type="PROSITE" id="PS51384"/>
    </source>
</evidence>
<dbReference type="Pfam" id="PF08021">
    <property type="entry name" value="FAD_binding_9"/>
    <property type="match status" value="1"/>
</dbReference>
<dbReference type="InterPro" id="IPR017938">
    <property type="entry name" value="Riboflavin_synthase-like_b-brl"/>
</dbReference>
<dbReference type="Gene3D" id="2.40.30.10">
    <property type="entry name" value="Translation factors"/>
    <property type="match status" value="1"/>
</dbReference>
<accession>A0A3N4MDZ6</accession>
<dbReference type="PROSITE" id="PS51384">
    <property type="entry name" value="FAD_FR"/>
    <property type="match status" value="1"/>
</dbReference>
<dbReference type="PANTHER" id="PTHR30157:SF0">
    <property type="entry name" value="NADPH-DEPENDENT FERRIC-CHELATE REDUCTASE"/>
    <property type="match status" value="1"/>
</dbReference>
<sequence>MAHMPKWIGDAMETLMASKFLALNVTAADYLSPRVKRLRLEGDLGAAEYFPGYAVSFRVSNMDYRDYTPLYFDRVNGICDVVVHLHGNGPGSNFADQLQPGDRVKMVIPRGKKMYRPDVSRHFFFGDETSLGTAVALKRAAEENNQPYWGALELEEENYTVPGLLGLDAALADKRSGYKETALESAVDKFLVQGSDAAFYLTGNAYSIQVFRKILKDRGVKNSQMVTQAYWSPGKRGL</sequence>
<comment type="caution">
    <text evidence="3">The sequence shown here is derived from an EMBL/GenBank/DDBJ whole genome shotgun (WGS) entry which is preliminary data.</text>
</comment>
<dbReference type="InterPro" id="IPR039261">
    <property type="entry name" value="FNR_nucleotide-bd"/>
</dbReference>
<feature type="domain" description="FAD-binding FR-type" evidence="2">
    <location>
        <begin position="18"/>
        <end position="116"/>
    </location>
</feature>
<reference evidence="4" key="1">
    <citation type="submission" date="2018-11" db="EMBL/GenBank/DDBJ databases">
        <title>Chitinophaga lutea sp.nov., isolate from arsenic contaminated soil.</title>
        <authorList>
            <person name="Zong Y."/>
        </authorList>
    </citation>
    <scope>NUCLEOTIDE SEQUENCE [LARGE SCALE GENOMIC DNA]</scope>
    <source>
        <strain evidence="4">YLT18</strain>
    </source>
</reference>
<organism evidence="3 4">
    <name type="scientific">Chitinophaga barathri</name>
    <dbReference type="NCBI Taxonomy" id="1647451"/>
    <lineage>
        <taxon>Bacteria</taxon>
        <taxon>Pseudomonadati</taxon>
        <taxon>Bacteroidota</taxon>
        <taxon>Chitinophagia</taxon>
        <taxon>Chitinophagales</taxon>
        <taxon>Chitinophagaceae</taxon>
        <taxon>Chitinophaga</taxon>
    </lineage>
</organism>
<dbReference type="Pfam" id="PF04954">
    <property type="entry name" value="SIP"/>
    <property type="match status" value="1"/>
</dbReference>
<dbReference type="InterPro" id="IPR039374">
    <property type="entry name" value="SIP_fam"/>
</dbReference>
<dbReference type="InterPro" id="IPR007037">
    <property type="entry name" value="SIP_rossman_dom"/>
</dbReference>
<dbReference type="CDD" id="cd06193">
    <property type="entry name" value="siderophore_interacting"/>
    <property type="match status" value="1"/>
</dbReference>
<dbReference type="InterPro" id="IPR017927">
    <property type="entry name" value="FAD-bd_FR_type"/>
</dbReference>
<dbReference type="EMBL" id="RMBX01000022">
    <property type="protein sequence ID" value="RPD37929.1"/>
    <property type="molecule type" value="Genomic_DNA"/>
</dbReference>
<evidence type="ECO:0000313" key="4">
    <source>
        <dbReference type="Proteomes" id="UP000279089"/>
    </source>
</evidence>
<dbReference type="InterPro" id="IPR013113">
    <property type="entry name" value="SIP_FAD-bd"/>
</dbReference>
<dbReference type="SUPFAM" id="SSF63380">
    <property type="entry name" value="Riboflavin synthase domain-like"/>
    <property type="match status" value="1"/>
</dbReference>
<proteinExistence type="inferred from homology"/>
<dbReference type="RefSeq" id="WP_120519440.1">
    <property type="nucleotide sequence ID" value="NZ_QXZY01000021.1"/>
</dbReference>
<evidence type="ECO:0000256" key="1">
    <source>
        <dbReference type="ARBA" id="ARBA00035644"/>
    </source>
</evidence>
<dbReference type="AlphaFoldDB" id="A0A3N4MDZ6"/>